<name>A0A4Y2I239_ARAVE</name>
<feature type="transmembrane region" description="Helical" evidence="1">
    <location>
        <begin position="85"/>
        <end position="105"/>
    </location>
</feature>
<dbReference type="EMBL" id="BGPR01002336">
    <property type="protein sequence ID" value="GBM71807.1"/>
    <property type="molecule type" value="Genomic_DNA"/>
</dbReference>
<reference evidence="2 3" key="1">
    <citation type="journal article" date="2019" name="Sci. Rep.">
        <title>Orb-weaving spider Araneus ventricosus genome elucidates the spidroin gene catalogue.</title>
        <authorList>
            <person name="Kono N."/>
            <person name="Nakamura H."/>
            <person name="Ohtoshi R."/>
            <person name="Moran D.A.P."/>
            <person name="Shinohara A."/>
            <person name="Yoshida Y."/>
            <person name="Fujiwara M."/>
            <person name="Mori M."/>
            <person name="Tomita M."/>
            <person name="Arakawa K."/>
        </authorList>
    </citation>
    <scope>NUCLEOTIDE SEQUENCE [LARGE SCALE GENOMIC DNA]</scope>
</reference>
<protein>
    <submittedName>
        <fullName evidence="2">Uncharacterized protein</fullName>
    </submittedName>
</protein>
<comment type="caution">
    <text evidence="2">The sequence shown here is derived from an EMBL/GenBank/DDBJ whole genome shotgun (WGS) entry which is preliminary data.</text>
</comment>
<dbReference type="AlphaFoldDB" id="A0A4Y2I239"/>
<evidence type="ECO:0000313" key="2">
    <source>
        <dbReference type="EMBL" id="GBM71807.1"/>
    </source>
</evidence>
<dbReference type="Proteomes" id="UP000499080">
    <property type="component" value="Unassembled WGS sequence"/>
</dbReference>
<keyword evidence="3" id="KW-1185">Reference proteome</keyword>
<proteinExistence type="predicted"/>
<sequence>MALCPTNWIREDVIFSQHGPTPAYFKKFHLPDSDYCSCGGISTALQYATECILTVSSHMRKPVPNFEQEWLQRVANNQRANHGKWVSYALGIELISILLSFLRTFD</sequence>
<evidence type="ECO:0000256" key="1">
    <source>
        <dbReference type="SAM" id="Phobius"/>
    </source>
</evidence>
<organism evidence="2 3">
    <name type="scientific">Araneus ventricosus</name>
    <name type="common">Orbweaver spider</name>
    <name type="synonym">Epeira ventricosa</name>
    <dbReference type="NCBI Taxonomy" id="182803"/>
    <lineage>
        <taxon>Eukaryota</taxon>
        <taxon>Metazoa</taxon>
        <taxon>Ecdysozoa</taxon>
        <taxon>Arthropoda</taxon>
        <taxon>Chelicerata</taxon>
        <taxon>Arachnida</taxon>
        <taxon>Araneae</taxon>
        <taxon>Araneomorphae</taxon>
        <taxon>Entelegynae</taxon>
        <taxon>Araneoidea</taxon>
        <taxon>Araneidae</taxon>
        <taxon>Araneus</taxon>
    </lineage>
</organism>
<evidence type="ECO:0000313" key="3">
    <source>
        <dbReference type="Proteomes" id="UP000499080"/>
    </source>
</evidence>
<keyword evidence="1" id="KW-0472">Membrane</keyword>
<keyword evidence="1" id="KW-0812">Transmembrane</keyword>
<gene>
    <name evidence="2" type="ORF">AVEN_7447_1</name>
</gene>
<keyword evidence="1" id="KW-1133">Transmembrane helix</keyword>
<accession>A0A4Y2I239</accession>